<dbReference type="InterPro" id="IPR051517">
    <property type="entry name" value="IFITM_antiviral_protein"/>
</dbReference>
<keyword evidence="4 6" id="KW-1133">Transmembrane helix</keyword>
<dbReference type="AlphaFoldDB" id="A0AAY4CLS5"/>
<evidence type="ECO:0008006" key="9">
    <source>
        <dbReference type="Google" id="ProtNLM"/>
    </source>
</evidence>
<dbReference type="Proteomes" id="UP000694580">
    <property type="component" value="Chromosome 7"/>
</dbReference>
<dbReference type="Ensembl" id="ENSDCDT00010042088.1">
    <property type="protein sequence ID" value="ENSDCDP00010034063.1"/>
    <property type="gene ID" value="ENSDCDG00010021596.1"/>
</dbReference>
<dbReference type="GeneTree" id="ENSGT00950000182857"/>
<evidence type="ECO:0000256" key="2">
    <source>
        <dbReference type="ARBA" id="ARBA00006843"/>
    </source>
</evidence>
<accession>A0AAY4CLS5</accession>
<evidence type="ECO:0000256" key="6">
    <source>
        <dbReference type="SAM" id="Phobius"/>
    </source>
</evidence>
<keyword evidence="5 6" id="KW-0472">Membrane</keyword>
<reference evidence="7" key="2">
    <citation type="submission" date="2025-08" db="UniProtKB">
        <authorList>
            <consortium name="Ensembl"/>
        </authorList>
    </citation>
    <scope>IDENTIFICATION</scope>
</reference>
<dbReference type="PANTHER" id="PTHR13999:SF31">
    <property type="entry name" value="IFITM1-RELATED"/>
    <property type="match status" value="1"/>
</dbReference>
<evidence type="ECO:0000256" key="5">
    <source>
        <dbReference type="ARBA" id="ARBA00023136"/>
    </source>
</evidence>
<name>A0AAY4CLS5_9TELE</name>
<reference evidence="7 8" key="1">
    <citation type="submission" date="2020-06" db="EMBL/GenBank/DDBJ databases">
        <authorList>
            <consortium name="Wellcome Sanger Institute Data Sharing"/>
        </authorList>
    </citation>
    <scope>NUCLEOTIDE SEQUENCE [LARGE SCALE GENOMIC DNA]</scope>
</reference>
<dbReference type="RefSeq" id="XP_028843073.1">
    <property type="nucleotide sequence ID" value="XM_028987240.1"/>
</dbReference>
<keyword evidence="3 6" id="KW-0812">Transmembrane</keyword>
<evidence type="ECO:0000256" key="1">
    <source>
        <dbReference type="ARBA" id="ARBA00004370"/>
    </source>
</evidence>
<feature type="transmembrane region" description="Helical" evidence="6">
    <location>
        <begin position="85"/>
        <end position="114"/>
    </location>
</feature>
<keyword evidence="8" id="KW-1185">Reference proteome</keyword>
<feature type="transmembrane region" description="Helical" evidence="6">
    <location>
        <begin position="39"/>
        <end position="64"/>
    </location>
</feature>
<dbReference type="GO" id="GO:0005886">
    <property type="term" value="C:plasma membrane"/>
    <property type="evidence" value="ECO:0007669"/>
    <property type="project" value="TreeGrafter"/>
</dbReference>
<evidence type="ECO:0000256" key="4">
    <source>
        <dbReference type="ARBA" id="ARBA00022989"/>
    </source>
</evidence>
<organism evidence="7 8">
    <name type="scientific">Denticeps clupeoides</name>
    <name type="common">denticle herring</name>
    <dbReference type="NCBI Taxonomy" id="299321"/>
    <lineage>
        <taxon>Eukaryota</taxon>
        <taxon>Metazoa</taxon>
        <taxon>Chordata</taxon>
        <taxon>Craniata</taxon>
        <taxon>Vertebrata</taxon>
        <taxon>Euteleostomi</taxon>
        <taxon>Actinopterygii</taxon>
        <taxon>Neopterygii</taxon>
        <taxon>Teleostei</taxon>
        <taxon>Clupei</taxon>
        <taxon>Clupeiformes</taxon>
        <taxon>Denticipitoidei</taxon>
        <taxon>Denticipitidae</taxon>
        <taxon>Denticeps</taxon>
    </lineage>
</organism>
<evidence type="ECO:0000313" key="8">
    <source>
        <dbReference type="Proteomes" id="UP000694580"/>
    </source>
</evidence>
<reference evidence="7" key="3">
    <citation type="submission" date="2025-09" db="UniProtKB">
        <authorList>
            <consortium name="Ensembl"/>
        </authorList>
    </citation>
    <scope>IDENTIFICATION</scope>
</reference>
<evidence type="ECO:0000313" key="7">
    <source>
        <dbReference type="Ensembl" id="ENSDCDP00010034063.1"/>
    </source>
</evidence>
<comment type="subcellular location">
    <subcellularLocation>
        <location evidence="1">Membrane</location>
    </subcellularLocation>
</comment>
<comment type="similarity">
    <text evidence="2">Belongs to the CD225/Dispanin family.</text>
</comment>
<protein>
    <recommendedName>
        <fullName evidence="9">Interferon-induced transmembrane protein</fullName>
    </recommendedName>
</protein>
<gene>
    <name evidence="7" type="primary">LOC114794589</name>
</gene>
<evidence type="ECO:0000256" key="3">
    <source>
        <dbReference type="ARBA" id="ARBA00022692"/>
    </source>
</evidence>
<proteinExistence type="inferred from homology"/>
<dbReference type="PANTHER" id="PTHR13999">
    <property type="entry name" value="INTERFERON INDUCIBLE TRANSMEMBRANE PROTEIN"/>
    <property type="match status" value="1"/>
</dbReference>
<sequence length="125" mass="14362">MDHADKFEHEALAMESRYKRNDDTVVIVNAPTTLQPTDYVVWSTLNLMYCNPCCLGLLAFYYSIKSRDRKHVGDMEGAREYGSTARCLNIITLVLYLLLSIGFIIMIAILFPYIENMTNRLKLSN</sequence>
<dbReference type="GeneID" id="114794589"/>
<dbReference type="InterPro" id="IPR007593">
    <property type="entry name" value="CD225/Dispanin_fam"/>
</dbReference>
<dbReference type="Pfam" id="PF04505">
    <property type="entry name" value="CD225"/>
    <property type="match status" value="1"/>
</dbReference>